<organism evidence="2 3">
    <name type="scientific">Mycobacterium alsense</name>
    <dbReference type="NCBI Taxonomy" id="324058"/>
    <lineage>
        <taxon>Bacteria</taxon>
        <taxon>Bacillati</taxon>
        <taxon>Actinomycetota</taxon>
        <taxon>Actinomycetes</taxon>
        <taxon>Mycobacteriales</taxon>
        <taxon>Mycobacteriaceae</taxon>
        <taxon>Mycobacterium</taxon>
    </lineage>
</organism>
<reference evidence="2" key="2">
    <citation type="journal article" date="2022" name="BMC Genomics">
        <title>Comparative genome analysis of mycobacteria focusing on tRNA and non-coding RNA.</title>
        <authorList>
            <person name="Behra P.R.K."/>
            <person name="Pettersson B.M.F."/>
            <person name="Ramesh M."/>
            <person name="Das S."/>
            <person name="Dasgupta S."/>
            <person name="Kirsebom L.A."/>
        </authorList>
    </citation>
    <scope>NUCLEOTIDE SEQUENCE</scope>
    <source>
        <strain evidence="2">CCUG 55640</strain>
    </source>
</reference>
<evidence type="ECO:0000256" key="1">
    <source>
        <dbReference type="SAM" id="MobiDB-lite"/>
    </source>
</evidence>
<sequence length="48" mass="5285">MPTLQNALGLGRLDLAARARSALQSLVRSEPGQPDRGPRIMRRGLERC</sequence>
<name>A0AA41XL35_9MYCO</name>
<dbReference type="RefSeq" id="WP_158086760.1">
    <property type="nucleotide sequence ID" value="NZ_JACKVH010000012.1"/>
</dbReference>
<reference evidence="2" key="1">
    <citation type="submission" date="2020-07" db="EMBL/GenBank/DDBJ databases">
        <authorList>
            <person name="Pettersson B.M.F."/>
            <person name="Behra P.R.K."/>
            <person name="Ramesh M."/>
            <person name="Das S."/>
            <person name="Dasgupta S."/>
            <person name="Kirsebom L.A."/>
        </authorList>
    </citation>
    <scope>NUCLEOTIDE SEQUENCE</scope>
    <source>
        <strain evidence="2">CCUG 55640</strain>
    </source>
</reference>
<feature type="region of interest" description="Disordered" evidence="1">
    <location>
        <begin position="26"/>
        <end position="48"/>
    </location>
</feature>
<dbReference type="EMBL" id="JACKVH010000012">
    <property type="protein sequence ID" value="MCV7378111.1"/>
    <property type="molecule type" value="Genomic_DNA"/>
</dbReference>
<protein>
    <submittedName>
        <fullName evidence="2">Uncharacterized protein</fullName>
    </submittedName>
</protein>
<dbReference type="AlphaFoldDB" id="A0AA41XL35"/>
<dbReference type="Proteomes" id="UP001141650">
    <property type="component" value="Unassembled WGS sequence"/>
</dbReference>
<gene>
    <name evidence="2" type="ORF">H7K38_05515</name>
</gene>
<proteinExistence type="predicted"/>
<evidence type="ECO:0000313" key="2">
    <source>
        <dbReference type="EMBL" id="MCV7378111.1"/>
    </source>
</evidence>
<accession>A0AA41XL35</accession>
<evidence type="ECO:0000313" key="3">
    <source>
        <dbReference type="Proteomes" id="UP001141650"/>
    </source>
</evidence>
<comment type="caution">
    <text evidence="2">The sequence shown here is derived from an EMBL/GenBank/DDBJ whole genome shotgun (WGS) entry which is preliminary data.</text>
</comment>